<proteinExistence type="predicted"/>
<accession>A0ACC1QIX9</accession>
<protein>
    <submittedName>
        <fullName evidence="1">Uncharacterized protein</fullName>
    </submittedName>
</protein>
<reference evidence="1" key="1">
    <citation type="submission" date="2022-07" db="EMBL/GenBank/DDBJ databases">
        <title>Genome Sequence of Lecanicillium saksenae.</title>
        <authorList>
            <person name="Buettner E."/>
        </authorList>
    </citation>
    <scope>NUCLEOTIDE SEQUENCE</scope>
    <source>
        <strain evidence="1">VT-O1</strain>
    </source>
</reference>
<keyword evidence="2" id="KW-1185">Reference proteome</keyword>
<sequence length="83" mass="9187">MAKFRLAVLECDVPFPGVVELRGSYGDMFRTLLSEGMHGLPGADAQTELEVTKWDVVKAHVYPVFEDFDGLMISGSSECHPVR</sequence>
<name>A0ACC1QIX9_9HYPO</name>
<organism evidence="1 2">
    <name type="scientific">Lecanicillium saksenae</name>
    <dbReference type="NCBI Taxonomy" id="468837"/>
    <lineage>
        <taxon>Eukaryota</taxon>
        <taxon>Fungi</taxon>
        <taxon>Dikarya</taxon>
        <taxon>Ascomycota</taxon>
        <taxon>Pezizomycotina</taxon>
        <taxon>Sordariomycetes</taxon>
        <taxon>Hypocreomycetidae</taxon>
        <taxon>Hypocreales</taxon>
        <taxon>Cordycipitaceae</taxon>
        <taxon>Lecanicillium</taxon>
    </lineage>
</organism>
<gene>
    <name evidence="1" type="ORF">NLG97_g9109</name>
</gene>
<evidence type="ECO:0000313" key="1">
    <source>
        <dbReference type="EMBL" id="KAJ3476504.1"/>
    </source>
</evidence>
<comment type="caution">
    <text evidence="1">The sequence shown here is derived from an EMBL/GenBank/DDBJ whole genome shotgun (WGS) entry which is preliminary data.</text>
</comment>
<dbReference type="EMBL" id="JANAKD010001787">
    <property type="protein sequence ID" value="KAJ3476504.1"/>
    <property type="molecule type" value="Genomic_DNA"/>
</dbReference>
<dbReference type="Proteomes" id="UP001148737">
    <property type="component" value="Unassembled WGS sequence"/>
</dbReference>
<evidence type="ECO:0000313" key="2">
    <source>
        <dbReference type="Proteomes" id="UP001148737"/>
    </source>
</evidence>